<dbReference type="EMBL" id="BAABLW010000002">
    <property type="protein sequence ID" value="GAA4913195.1"/>
    <property type="molecule type" value="Genomic_DNA"/>
</dbReference>
<sequence length="391" mass="42875">MSVAPSPSVSAERVRVGLVGAGGIAVVAHLPTLKALQDRIEVVGIADLDADRVAKVADEWGIPGRYESVDGLIEGEKPELLIVCTPPSAHRDAVLKGLRSGAWVWCEKPPVLSLAEYDEIQAAESEGGPYASFVVQHRFGSGAATLKKQVQEGTLGRPLVALCNTLWFRPHSYYEVPWRGRWDTEGGGPAMGHGIHQMDLLFEILGDWTEVTAKAEALDREVETEDVSFAIVRFENGAIASVVNSVLSPRETSYLRFDFQDATVELEHLYGYDNSSWTWTPAPHVAADDVERRRAVESWSPEENIPSSHKQQLSELLDAMAAGERPRASGHDGRRTLEFISALYQSAETNRTIRREDLAAEGIYYTGMHDANFIYGSSRLAEASPSSTDGR</sequence>
<evidence type="ECO:0000256" key="1">
    <source>
        <dbReference type="ARBA" id="ARBA00023027"/>
    </source>
</evidence>
<dbReference type="InterPro" id="IPR055170">
    <property type="entry name" value="GFO_IDH_MocA-like_dom"/>
</dbReference>
<dbReference type="Proteomes" id="UP001500368">
    <property type="component" value="Unassembled WGS sequence"/>
</dbReference>
<feature type="domain" description="Gfo/Idh/MocA-like oxidoreductase N-terminal" evidence="2">
    <location>
        <begin position="14"/>
        <end position="126"/>
    </location>
</feature>
<accession>A0ABP9FRU7</accession>
<organism evidence="4 5">
    <name type="scientific">Nesterenkonia rhizosphaerae</name>
    <dbReference type="NCBI Taxonomy" id="1348272"/>
    <lineage>
        <taxon>Bacteria</taxon>
        <taxon>Bacillati</taxon>
        <taxon>Actinomycetota</taxon>
        <taxon>Actinomycetes</taxon>
        <taxon>Micrococcales</taxon>
        <taxon>Micrococcaceae</taxon>
        <taxon>Nesterenkonia</taxon>
    </lineage>
</organism>
<dbReference type="PANTHER" id="PTHR43249:SF1">
    <property type="entry name" value="D-GLUCOSIDE 3-DEHYDROGENASE"/>
    <property type="match status" value="1"/>
</dbReference>
<comment type="caution">
    <text evidence="4">The sequence shown here is derived from an EMBL/GenBank/DDBJ whole genome shotgun (WGS) entry which is preliminary data.</text>
</comment>
<dbReference type="RefSeq" id="WP_345476500.1">
    <property type="nucleotide sequence ID" value="NZ_BAABLW010000002.1"/>
</dbReference>
<dbReference type="InterPro" id="IPR000683">
    <property type="entry name" value="Gfo/Idh/MocA-like_OxRdtase_N"/>
</dbReference>
<dbReference type="Gene3D" id="3.40.50.720">
    <property type="entry name" value="NAD(P)-binding Rossmann-like Domain"/>
    <property type="match status" value="1"/>
</dbReference>
<proteinExistence type="predicted"/>
<dbReference type="Pfam" id="PF01408">
    <property type="entry name" value="GFO_IDH_MocA"/>
    <property type="match status" value="1"/>
</dbReference>
<dbReference type="SUPFAM" id="SSF51735">
    <property type="entry name" value="NAD(P)-binding Rossmann-fold domains"/>
    <property type="match status" value="1"/>
</dbReference>
<dbReference type="PANTHER" id="PTHR43249">
    <property type="entry name" value="UDP-N-ACETYL-2-AMINO-2-DEOXY-D-GLUCURONATE OXIDASE"/>
    <property type="match status" value="1"/>
</dbReference>
<gene>
    <name evidence="4" type="ORF">GCM10025790_04890</name>
</gene>
<dbReference type="Pfam" id="PF22725">
    <property type="entry name" value="GFO_IDH_MocA_C3"/>
    <property type="match status" value="1"/>
</dbReference>
<protein>
    <submittedName>
        <fullName evidence="4">Gfo/Idh/MocA family oxidoreductase</fullName>
    </submittedName>
</protein>
<feature type="domain" description="GFO/IDH/MocA-like oxidoreductase" evidence="3">
    <location>
        <begin position="144"/>
        <end position="252"/>
    </location>
</feature>
<evidence type="ECO:0000259" key="3">
    <source>
        <dbReference type="Pfam" id="PF22725"/>
    </source>
</evidence>
<name>A0ABP9FRU7_9MICC</name>
<keyword evidence="5" id="KW-1185">Reference proteome</keyword>
<dbReference type="SUPFAM" id="SSF55347">
    <property type="entry name" value="Glyceraldehyde-3-phosphate dehydrogenase-like, C-terminal domain"/>
    <property type="match status" value="1"/>
</dbReference>
<reference evidence="5" key="1">
    <citation type="journal article" date="2019" name="Int. J. Syst. Evol. Microbiol.">
        <title>The Global Catalogue of Microorganisms (GCM) 10K type strain sequencing project: providing services to taxonomists for standard genome sequencing and annotation.</title>
        <authorList>
            <consortium name="The Broad Institute Genomics Platform"/>
            <consortium name="The Broad Institute Genome Sequencing Center for Infectious Disease"/>
            <person name="Wu L."/>
            <person name="Ma J."/>
        </authorList>
    </citation>
    <scope>NUCLEOTIDE SEQUENCE [LARGE SCALE GENOMIC DNA]</scope>
    <source>
        <strain evidence="5">JCM 19129</strain>
    </source>
</reference>
<dbReference type="InterPro" id="IPR052515">
    <property type="entry name" value="Gfo/Idh/MocA_Oxidoreductase"/>
</dbReference>
<dbReference type="InterPro" id="IPR036291">
    <property type="entry name" value="NAD(P)-bd_dom_sf"/>
</dbReference>
<dbReference type="Gene3D" id="3.30.360.10">
    <property type="entry name" value="Dihydrodipicolinate Reductase, domain 2"/>
    <property type="match status" value="1"/>
</dbReference>
<evidence type="ECO:0000313" key="5">
    <source>
        <dbReference type="Proteomes" id="UP001500368"/>
    </source>
</evidence>
<evidence type="ECO:0000313" key="4">
    <source>
        <dbReference type="EMBL" id="GAA4913195.1"/>
    </source>
</evidence>
<keyword evidence="1" id="KW-0520">NAD</keyword>
<evidence type="ECO:0000259" key="2">
    <source>
        <dbReference type="Pfam" id="PF01408"/>
    </source>
</evidence>